<dbReference type="EMBL" id="CP012801">
    <property type="protein sequence ID" value="ALJ59246.1"/>
    <property type="molecule type" value="Genomic_DNA"/>
</dbReference>
<evidence type="ECO:0000313" key="2">
    <source>
        <dbReference type="Proteomes" id="UP000061809"/>
    </source>
</evidence>
<protein>
    <submittedName>
        <fullName evidence="1">Uncharacterized protein</fullName>
    </submittedName>
</protein>
<gene>
    <name evidence="1" type="ORF">BcellWH2_02001</name>
</gene>
<organism evidence="1 2">
    <name type="scientific">Bacteroides cellulosilyticus</name>
    <dbReference type="NCBI Taxonomy" id="246787"/>
    <lineage>
        <taxon>Bacteria</taxon>
        <taxon>Pseudomonadati</taxon>
        <taxon>Bacteroidota</taxon>
        <taxon>Bacteroidia</taxon>
        <taxon>Bacteroidales</taxon>
        <taxon>Bacteroidaceae</taxon>
        <taxon>Bacteroides</taxon>
    </lineage>
</organism>
<evidence type="ECO:0000313" key="1">
    <source>
        <dbReference type="EMBL" id="ALJ59246.1"/>
    </source>
</evidence>
<sequence length="50" mass="5856">MNAKIVEPQNLRRGFRQSFHILDYFFIPVDTMHNKPISDKRKGNGTPIIN</sequence>
<proteinExistence type="predicted"/>
<accession>A0A0P0FZ33</accession>
<dbReference type="KEGG" id="bcel:BcellWH2_02001"/>
<reference evidence="1 2" key="1">
    <citation type="journal article" date="2015" name="Science">
        <title>Genetic determinants of in vivo fitness and diet responsiveness in multiple human gut Bacteroides.</title>
        <authorList>
            <person name="Wu M."/>
            <person name="McNulty N.P."/>
            <person name="Rodionov D.A."/>
            <person name="Khoroshkin M.S."/>
            <person name="Griffin N.W."/>
            <person name="Cheng J."/>
            <person name="Latreille P."/>
            <person name="Kerstetter R.A."/>
            <person name="Terrapon N."/>
            <person name="Henrissat B."/>
            <person name="Osterman A.L."/>
            <person name="Gordon J.I."/>
        </authorList>
    </citation>
    <scope>NUCLEOTIDE SEQUENCE [LARGE SCALE GENOMIC DNA]</scope>
    <source>
        <strain evidence="1 2">WH2</strain>
    </source>
</reference>
<dbReference type="PATRIC" id="fig|246787.4.peg.2061"/>
<dbReference type="AlphaFoldDB" id="A0A0P0FZ33"/>
<dbReference type="Proteomes" id="UP000061809">
    <property type="component" value="Chromosome"/>
</dbReference>
<name>A0A0P0FZ33_9BACE</name>